<evidence type="ECO:0000313" key="3">
    <source>
        <dbReference type="EMBL" id="OHU93456.1"/>
    </source>
</evidence>
<dbReference type="Pfam" id="PF01979">
    <property type="entry name" value="Amidohydro_1"/>
    <property type="match status" value="1"/>
</dbReference>
<comment type="caution">
    <text evidence="3">The sequence shown here is derived from an EMBL/GenBank/DDBJ whole genome shotgun (WGS) entry which is preliminary data.</text>
</comment>
<feature type="chain" id="PRO_5010331110" evidence="1">
    <location>
        <begin position="23"/>
        <end position="436"/>
    </location>
</feature>
<proteinExistence type="predicted"/>
<dbReference type="Gene3D" id="2.30.40.10">
    <property type="entry name" value="Urease, subunit C, domain 1"/>
    <property type="match status" value="1"/>
</dbReference>
<dbReference type="InterPro" id="IPR057744">
    <property type="entry name" value="OTAase-like"/>
</dbReference>
<dbReference type="GO" id="GO:0016810">
    <property type="term" value="F:hydrolase activity, acting on carbon-nitrogen (but not peptide) bonds"/>
    <property type="evidence" value="ECO:0007669"/>
    <property type="project" value="InterPro"/>
</dbReference>
<dbReference type="RefSeq" id="WP_070993612.1">
    <property type="nucleotide sequence ID" value="NZ_CBCSHD010000012.1"/>
</dbReference>
<dbReference type="PANTHER" id="PTHR43135:SF3">
    <property type="entry name" value="ALPHA-D-RIBOSE 1-METHYLPHOSPHONATE 5-TRIPHOSPHATE DIPHOSPHATASE"/>
    <property type="match status" value="1"/>
</dbReference>
<keyword evidence="4" id="KW-1185">Reference proteome</keyword>
<keyword evidence="1" id="KW-0732">Signal</keyword>
<evidence type="ECO:0000256" key="1">
    <source>
        <dbReference type="SAM" id="SignalP"/>
    </source>
</evidence>
<dbReference type="EMBL" id="MNAN01000037">
    <property type="protein sequence ID" value="OHU93456.1"/>
    <property type="molecule type" value="Genomic_DNA"/>
</dbReference>
<evidence type="ECO:0000313" key="4">
    <source>
        <dbReference type="Proteomes" id="UP000180253"/>
    </source>
</evidence>
<name>A0A1S1N261_9GAMM</name>
<dbReference type="Gene3D" id="3.20.20.140">
    <property type="entry name" value="Metal-dependent hydrolases"/>
    <property type="match status" value="1"/>
</dbReference>
<feature type="domain" description="Amidohydrolase-related" evidence="2">
    <location>
        <begin position="81"/>
        <end position="430"/>
    </location>
</feature>
<accession>A0A1S1N261</accession>
<dbReference type="Proteomes" id="UP000180253">
    <property type="component" value="Unassembled WGS sequence"/>
</dbReference>
<organism evidence="3 4">
    <name type="scientific">Pseudoalteromonas byunsanensis</name>
    <dbReference type="NCBI Taxonomy" id="327939"/>
    <lineage>
        <taxon>Bacteria</taxon>
        <taxon>Pseudomonadati</taxon>
        <taxon>Pseudomonadota</taxon>
        <taxon>Gammaproteobacteria</taxon>
        <taxon>Alteromonadales</taxon>
        <taxon>Pseudoalteromonadaceae</taxon>
        <taxon>Pseudoalteromonas</taxon>
    </lineage>
</organism>
<dbReference type="AlphaFoldDB" id="A0A1S1N261"/>
<dbReference type="InterPro" id="IPR032466">
    <property type="entry name" value="Metal_Hydrolase"/>
</dbReference>
<dbReference type="InterPro" id="IPR051781">
    <property type="entry name" value="Metallo-dep_Hydrolase"/>
</dbReference>
<dbReference type="PANTHER" id="PTHR43135">
    <property type="entry name" value="ALPHA-D-RIBOSE 1-METHYLPHOSPHONATE 5-TRIPHOSPHATE DIPHOSPHATASE"/>
    <property type="match status" value="1"/>
</dbReference>
<dbReference type="CDD" id="cd01299">
    <property type="entry name" value="Met_dep_hydrolase_A"/>
    <property type="match status" value="1"/>
</dbReference>
<reference evidence="3 4" key="1">
    <citation type="submission" date="2016-10" db="EMBL/GenBank/DDBJ databases">
        <title>Pseudoalteromonas amylolytica sp. nov., isolated from the surface seawater.</title>
        <authorList>
            <person name="Wu Y.-H."/>
            <person name="Cheng H."/>
            <person name="Jin X.-B."/>
            <person name="Wang C.-S."/>
            <person name="Xu X.-W."/>
        </authorList>
    </citation>
    <scope>NUCLEOTIDE SEQUENCE [LARGE SCALE GENOMIC DNA]</scope>
    <source>
        <strain evidence="3 4">JCM 12483</strain>
    </source>
</reference>
<protein>
    <submittedName>
        <fullName evidence="3">Xaa-Pro dipeptidase</fullName>
    </submittedName>
</protein>
<dbReference type="STRING" id="327939.BIW53_19050"/>
<dbReference type="OrthoDB" id="9782972at2"/>
<dbReference type="InterPro" id="IPR006680">
    <property type="entry name" value="Amidohydro-rel"/>
</dbReference>
<evidence type="ECO:0000259" key="2">
    <source>
        <dbReference type="Pfam" id="PF01979"/>
    </source>
</evidence>
<dbReference type="InterPro" id="IPR011059">
    <property type="entry name" value="Metal-dep_hydrolase_composite"/>
</dbReference>
<dbReference type="SUPFAM" id="SSF51556">
    <property type="entry name" value="Metallo-dependent hydrolases"/>
    <property type="match status" value="1"/>
</dbReference>
<gene>
    <name evidence="3" type="ORF">BIW53_19050</name>
</gene>
<feature type="signal peptide" evidence="1">
    <location>
        <begin position="1"/>
        <end position="22"/>
    </location>
</feature>
<dbReference type="SUPFAM" id="SSF51338">
    <property type="entry name" value="Composite domain of metallo-dependent hydrolases"/>
    <property type="match status" value="1"/>
</dbReference>
<sequence>MKTTTNMGLLVTTLALSFTTFAQVDGVIHAAKVLIKPEQDALNEQTLVLENGKVSAIHEGYRSLASLGLADVPVYDLKNHYVMPGMIDMHVHVTFERDKKANPHNWLTYEDADYALHSIPYLKRTLDAGFTSVRDLGSNYKVIFPLKRAVEAQTIAGPRIFAAGNAVTATGGHADMHGYRHDVTEAMSYSLGVCDGADDCQRAVRDVIKHGADVIKITATGGVLSNTAAGVSQQLTDDELNAIVNTAHNLGRKVAAHAHGTGGINAALRAGVDSIEHGSYLDGESIKLFKKHNAYLVPTLLAGHTVSKEVLSNPNMPKAVADKVREVAPKMEKAFRSALKNKINIAFGTDSGVSRHGDNALEAELMVKYGMTPKQVLVSATRSAAKLLGQEANLGSLEVGKFADIIALEESPEKDIKALSKVAFVMKNGVVYKHKN</sequence>